<sequence>PSMNNDFVTLVTTGVSDAPMDYSNEESEFKYAELLLKLPSSWIVGKDTMEDQNYYWPLEWLRKVAHIPHIYDGWLDEGVILPNGKPPQPFAANTKLSCIMVCRPKEFGLDKVQGEQGRINIYTLVPIYEEERNLALEKGYEYLLNKMSEKGISDVLDINRVNVGL</sequence>
<evidence type="ECO:0000313" key="2">
    <source>
        <dbReference type="EMBL" id="PEM56850.1"/>
    </source>
</evidence>
<name>A0A2A8BR95_9BACI</name>
<feature type="domain" description="Suppressor of fused-like" evidence="1">
    <location>
        <begin position="4"/>
        <end position="160"/>
    </location>
</feature>
<gene>
    <name evidence="2" type="ORF">CN613_29905</name>
</gene>
<dbReference type="InterPro" id="IPR037181">
    <property type="entry name" value="SUFU_N"/>
</dbReference>
<evidence type="ECO:0000313" key="3">
    <source>
        <dbReference type="Proteomes" id="UP000219775"/>
    </source>
</evidence>
<proteinExistence type="predicted"/>
<dbReference type="SUPFAM" id="SSF103359">
    <property type="entry name" value="Suppressor of Fused, N-terminal domain"/>
    <property type="match status" value="1"/>
</dbReference>
<organism evidence="2 3">
    <name type="scientific">Bacillus pseudomycoides</name>
    <dbReference type="NCBI Taxonomy" id="64104"/>
    <lineage>
        <taxon>Bacteria</taxon>
        <taxon>Bacillati</taxon>
        <taxon>Bacillota</taxon>
        <taxon>Bacilli</taxon>
        <taxon>Bacillales</taxon>
        <taxon>Bacillaceae</taxon>
        <taxon>Bacillus</taxon>
        <taxon>Bacillus cereus group</taxon>
    </lineage>
</organism>
<evidence type="ECO:0000259" key="1">
    <source>
        <dbReference type="Pfam" id="PF05076"/>
    </source>
</evidence>
<dbReference type="AlphaFoldDB" id="A0A2A8BR95"/>
<comment type="caution">
    <text evidence="2">The sequence shown here is derived from an EMBL/GenBank/DDBJ whole genome shotgun (WGS) entry which is preliminary data.</text>
</comment>
<dbReference type="RefSeq" id="WP_142313020.1">
    <property type="nucleotide sequence ID" value="NZ_NUDP01000294.1"/>
</dbReference>
<protein>
    <recommendedName>
        <fullName evidence="1">Suppressor of fused-like domain-containing protein</fullName>
    </recommendedName>
</protein>
<dbReference type="InterPro" id="IPR020941">
    <property type="entry name" value="SUFU-like_domain"/>
</dbReference>
<dbReference type="Pfam" id="PF05076">
    <property type="entry name" value="SUFU"/>
    <property type="match status" value="1"/>
</dbReference>
<accession>A0A2A8BR95</accession>
<dbReference type="Proteomes" id="UP000219775">
    <property type="component" value="Unassembled WGS sequence"/>
</dbReference>
<reference evidence="2 3" key="1">
    <citation type="submission" date="2017-09" db="EMBL/GenBank/DDBJ databases">
        <title>Large-scale bioinformatics analysis of Bacillus genomes uncovers conserved roles of natural products in bacterial physiology.</title>
        <authorList>
            <consortium name="Agbiome Team Llc"/>
            <person name="Bleich R.M."/>
            <person name="Grubbs K.J."/>
            <person name="Santa Maria K.C."/>
            <person name="Allen S.E."/>
            <person name="Farag S."/>
            <person name="Shank E.A."/>
            <person name="Bowers A."/>
        </authorList>
    </citation>
    <scope>NUCLEOTIDE SEQUENCE [LARGE SCALE GENOMIC DNA]</scope>
    <source>
        <strain evidence="2 3">AFS009893</strain>
    </source>
</reference>
<dbReference type="EMBL" id="NUDP01000294">
    <property type="protein sequence ID" value="PEM56850.1"/>
    <property type="molecule type" value="Genomic_DNA"/>
</dbReference>
<feature type="non-terminal residue" evidence="2">
    <location>
        <position position="1"/>
    </location>
</feature>